<dbReference type="PANTHER" id="PTHR11009">
    <property type="entry name" value="DER1-LIKE PROTEIN, DERLIN"/>
    <property type="match status" value="1"/>
</dbReference>
<accession>A0AA86U1D0</accession>
<comment type="subcellular location">
    <subcellularLocation>
        <location evidence="1 7">Endoplasmic reticulum membrane</location>
        <topology evidence="1 7">Multi-pass membrane protein</topology>
    </subcellularLocation>
</comment>
<dbReference type="EMBL" id="CAXDID020000421">
    <property type="protein sequence ID" value="CAL6089652.1"/>
    <property type="molecule type" value="Genomic_DNA"/>
</dbReference>
<dbReference type="EMBL" id="CATOUU010000582">
    <property type="protein sequence ID" value="CAI9934692.1"/>
    <property type="molecule type" value="Genomic_DNA"/>
</dbReference>
<evidence type="ECO:0000256" key="3">
    <source>
        <dbReference type="ARBA" id="ARBA00022692"/>
    </source>
</evidence>
<comment type="function">
    <text evidence="7">May be involved in the degradation of misfolded endoplasmic reticulum (ER) luminal proteins.</text>
</comment>
<dbReference type="GO" id="GO:0006950">
    <property type="term" value="P:response to stress"/>
    <property type="evidence" value="ECO:0007669"/>
    <property type="project" value="UniProtKB-ARBA"/>
</dbReference>
<dbReference type="Proteomes" id="UP001642409">
    <property type="component" value="Unassembled WGS sequence"/>
</dbReference>
<dbReference type="InterPro" id="IPR007599">
    <property type="entry name" value="DER1"/>
</dbReference>
<evidence type="ECO:0000313" key="11">
    <source>
        <dbReference type="EMBL" id="CAL6089652.1"/>
    </source>
</evidence>
<evidence type="ECO:0000256" key="2">
    <source>
        <dbReference type="ARBA" id="ARBA00008917"/>
    </source>
</evidence>
<feature type="transmembrane region" description="Helical" evidence="7">
    <location>
        <begin position="136"/>
        <end position="156"/>
    </location>
</feature>
<reference evidence="9" key="1">
    <citation type="submission" date="2023-06" db="EMBL/GenBank/DDBJ databases">
        <authorList>
            <person name="Kurt Z."/>
        </authorList>
    </citation>
    <scope>NUCLEOTIDE SEQUENCE</scope>
</reference>
<evidence type="ECO:0000313" key="8">
    <source>
        <dbReference type="EMBL" id="CAI9914280.1"/>
    </source>
</evidence>
<evidence type="ECO:0000313" key="10">
    <source>
        <dbReference type="EMBL" id="CAL6088976.1"/>
    </source>
</evidence>
<feature type="transmembrane region" description="Helical" evidence="7">
    <location>
        <begin position="66"/>
        <end position="86"/>
    </location>
</feature>
<evidence type="ECO:0000256" key="5">
    <source>
        <dbReference type="ARBA" id="ARBA00022989"/>
    </source>
</evidence>
<evidence type="ECO:0000313" key="12">
    <source>
        <dbReference type="Proteomes" id="UP001642409"/>
    </source>
</evidence>
<evidence type="ECO:0000256" key="1">
    <source>
        <dbReference type="ARBA" id="ARBA00004477"/>
    </source>
</evidence>
<sequence>MDYVKLFVKQVSTALSNVVQTLPDISLAILTSALLITIATTLKLLDPRFLILSWPQITQNHEYHRLITSFIFFGNLSLQWLMFIISNVRYLIVLERETFATRKREFKAMLVYIYLCCLLASAFVKLPYPSLLMFNSLTYIWTRFNPNAMLVIMQILPVRAQYFPFVNVVLGLAMGQSPLTGLIGIAIGHLYWVIDHVLEPIIGFNVFKKIVGAK</sequence>
<keyword evidence="5 7" id="KW-1133">Transmembrane helix</keyword>
<dbReference type="EMBL" id="CAXDID020000413">
    <property type="protein sequence ID" value="CAL6088976.1"/>
    <property type="molecule type" value="Genomic_DNA"/>
</dbReference>
<feature type="transmembrane region" description="Helical" evidence="7">
    <location>
        <begin position="25"/>
        <end position="45"/>
    </location>
</feature>
<dbReference type="Pfam" id="PF04511">
    <property type="entry name" value="DER1"/>
    <property type="match status" value="1"/>
</dbReference>
<evidence type="ECO:0000256" key="4">
    <source>
        <dbReference type="ARBA" id="ARBA00022824"/>
    </source>
</evidence>
<evidence type="ECO:0000256" key="7">
    <source>
        <dbReference type="RuleBase" id="RU363059"/>
    </source>
</evidence>
<comment type="similarity">
    <text evidence="2 7">Belongs to the derlin family.</text>
</comment>
<feature type="transmembrane region" description="Helical" evidence="7">
    <location>
        <begin position="106"/>
        <end position="124"/>
    </location>
</feature>
<evidence type="ECO:0000313" key="9">
    <source>
        <dbReference type="EMBL" id="CAI9934692.1"/>
    </source>
</evidence>
<name>A0AA86U1D0_9EUKA</name>
<keyword evidence="6 7" id="KW-0472">Membrane</keyword>
<dbReference type="EMBL" id="CATOUU010000047">
    <property type="protein sequence ID" value="CAI9914280.1"/>
    <property type="molecule type" value="Genomic_DNA"/>
</dbReference>
<dbReference type="InterPro" id="IPR035952">
    <property type="entry name" value="Rhomboid-like_sf"/>
</dbReference>
<keyword evidence="3 7" id="KW-0812">Transmembrane</keyword>
<dbReference type="AlphaFoldDB" id="A0AA86U1D0"/>
<evidence type="ECO:0000256" key="6">
    <source>
        <dbReference type="ARBA" id="ARBA00023136"/>
    </source>
</evidence>
<protein>
    <recommendedName>
        <fullName evidence="7">Derlin</fullName>
    </recommendedName>
</protein>
<comment type="caution">
    <text evidence="9">The sequence shown here is derived from an EMBL/GenBank/DDBJ whole genome shotgun (WGS) entry which is preliminary data.</text>
</comment>
<feature type="transmembrane region" description="Helical" evidence="7">
    <location>
        <begin position="168"/>
        <end position="194"/>
    </location>
</feature>
<keyword evidence="12" id="KW-1185">Reference proteome</keyword>
<dbReference type="SUPFAM" id="SSF144091">
    <property type="entry name" value="Rhomboid-like"/>
    <property type="match status" value="1"/>
</dbReference>
<keyword evidence="4 7" id="KW-0256">Endoplasmic reticulum</keyword>
<proteinExistence type="inferred from homology"/>
<dbReference type="GO" id="GO:0005789">
    <property type="term" value="C:endoplasmic reticulum membrane"/>
    <property type="evidence" value="ECO:0007669"/>
    <property type="project" value="UniProtKB-SubCell"/>
</dbReference>
<organism evidence="9">
    <name type="scientific">Hexamita inflata</name>
    <dbReference type="NCBI Taxonomy" id="28002"/>
    <lineage>
        <taxon>Eukaryota</taxon>
        <taxon>Metamonada</taxon>
        <taxon>Diplomonadida</taxon>
        <taxon>Hexamitidae</taxon>
        <taxon>Hexamitinae</taxon>
        <taxon>Hexamita</taxon>
    </lineage>
</organism>
<gene>
    <name evidence="8" type="ORF">HINF_LOCUS1925</name>
    <name evidence="9" type="ORF">HINF_LOCUS22337</name>
    <name evidence="10" type="ORF">HINF_LOCUS64461</name>
    <name evidence="11" type="ORF">HINF_LOCUS64933</name>
</gene>
<reference evidence="10 12" key="2">
    <citation type="submission" date="2024-07" db="EMBL/GenBank/DDBJ databases">
        <authorList>
            <person name="Akdeniz Z."/>
        </authorList>
    </citation>
    <scope>NUCLEOTIDE SEQUENCE [LARGE SCALE GENOMIC DNA]</scope>
</reference>